<feature type="compositionally biased region" description="Basic and acidic residues" evidence="1">
    <location>
        <begin position="122"/>
        <end position="135"/>
    </location>
</feature>
<evidence type="ECO:0000256" key="1">
    <source>
        <dbReference type="SAM" id="MobiDB-lite"/>
    </source>
</evidence>
<evidence type="ECO:0000256" key="2">
    <source>
        <dbReference type="SAM" id="Phobius"/>
    </source>
</evidence>
<sequence>MYLAIFRFIQVVLGISTGGVVLSTILGIVGYLSTRFGKICSIVITGVAILLAVFWFYYVSFYFWCIGRETFIFTKYPKDIPIHAKEIHFTILPILLIPVIVVVFMLGAMVSIHNFDEDRKRMENERRESEMKAEERDMDLDAELGDMELDFEK</sequence>
<keyword evidence="4" id="KW-1185">Reference proteome</keyword>
<feature type="transmembrane region" description="Helical" evidence="2">
    <location>
        <begin position="87"/>
        <end position="112"/>
    </location>
</feature>
<proteinExistence type="predicted"/>
<organism evidence="3 4">
    <name type="scientific">Thelohanellus kitauei</name>
    <name type="common">Myxosporean</name>
    <dbReference type="NCBI Taxonomy" id="669202"/>
    <lineage>
        <taxon>Eukaryota</taxon>
        <taxon>Metazoa</taxon>
        <taxon>Cnidaria</taxon>
        <taxon>Myxozoa</taxon>
        <taxon>Myxosporea</taxon>
        <taxon>Bivalvulida</taxon>
        <taxon>Platysporina</taxon>
        <taxon>Myxobolidae</taxon>
        <taxon>Thelohanellus</taxon>
    </lineage>
</organism>
<protein>
    <submittedName>
        <fullName evidence="3">Uncharacterized protein</fullName>
    </submittedName>
</protein>
<dbReference type="Proteomes" id="UP000031668">
    <property type="component" value="Unassembled WGS sequence"/>
</dbReference>
<name>A0A0C2MUE7_THEKT</name>
<evidence type="ECO:0000313" key="3">
    <source>
        <dbReference type="EMBL" id="KII70956.1"/>
    </source>
</evidence>
<keyword evidence="2" id="KW-1133">Transmembrane helix</keyword>
<feature type="transmembrane region" description="Helical" evidence="2">
    <location>
        <begin position="6"/>
        <end position="32"/>
    </location>
</feature>
<dbReference type="AlphaFoldDB" id="A0A0C2MUE7"/>
<reference evidence="3 4" key="1">
    <citation type="journal article" date="2014" name="Genome Biol. Evol.">
        <title>The genome of the myxosporean Thelohanellus kitauei shows adaptations to nutrient acquisition within its fish host.</title>
        <authorList>
            <person name="Yang Y."/>
            <person name="Xiong J."/>
            <person name="Zhou Z."/>
            <person name="Huo F."/>
            <person name="Miao W."/>
            <person name="Ran C."/>
            <person name="Liu Y."/>
            <person name="Zhang J."/>
            <person name="Feng J."/>
            <person name="Wang M."/>
            <person name="Wang M."/>
            <person name="Wang L."/>
            <person name="Yao B."/>
        </authorList>
    </citation>
    <scope>NUCLEOTIDE SEQUENCE [LARGE SCALE GENOMIC DNA]</scope>
    <source>
        <strain evidence="3">Wuqing</strain>
    </source>
</reference>
<keyword evidence="2" id="KW-0812">Transmembrane</keyword>
<evidence type="ECO:0000313" key="4">
    <source>
        <dbReference type="Proteomes" id="UP000031668"/>
    </source>
</evidence>
<feature type="compositionally biased region" description="Acidic residues" evidence="1">
    <location>
        <begin position="136"/>
        <end position="153"/>
    </location>
</feature>
<dbReference type="EMBL" id="JWZT01001921">
    <property type="protein sequence ID" value="KII70956.1"/>
    <property type="molecule type" value="Genomic_DNA"/>
</dbReference>
<accession>A0A0C2MUE7</accession>
<comment type="caution">
    <text evidence="3">The sequence shown here is derived from an EMBL/GenBank/DDBJ whole genome shotgun (WGS) entry which is preliminary data.</text>
</comment>
<keyword evidence="2" id="KW-0472">Membrane</keyword>
<feature type="transmembrane region" description="Helical" evidence="2">
    <location>
        <begin position="39"/>
        <end position="58"/>
    </location>
</feature>
<feature type="region of interest" description="Disordered" evidence="1">
    <location>
        <begin position="122"/>
        <end position="153"/>
    </location>
</feature>
<gene>
    <name evidence="3" type="ORF">RF11_11664</name>
</gene>